<dbReference type="EMBL" id="JAKZFC010000001">
    <property type="protein sequence ID" value="MCH7321378.1"/>
    <property type="molecule type" value="Genomic_DNA"/>
</dbReference>
<sequence length="132" mass="15378">MNPLFHMFFQKNRQLVNHLNEALKEHGLFHSQWSILFLLHKNGPMSLTEIWKYLNVEAPTITRTATRLQTLGWIVRVEGADKREKIIALSDFAKEQFPHVEASVLAFEAKITQQLSQQEELQLIELLKKLEG</sequence>
<keyword evidence="3" id="KW-0804">Transcription</keyword>
<keyword evidence="1" id="KW-0805">Transcription regulation</keyword>
<feature type="domain" description="HTH marR-type" evidence="4">
    <location>
        <begin position="1"/>
        <end position="132"/>
    </location>
</feature>
<dbReference type="PROSITE" id="PS50995">
    <property type="entry name" value="HTH_MARR_2"/>
    <property type="match status" value="1"/>
</dbReference>
<evidence type="ECO:0000256" key="2">
    <source>
        <dbReference type="ARBA" id="ARBA00023125"/>
    </source>
</evidence>
<dbReference type="SMART" id="SM00347">
    <property type="entry name" value="HTH_MARR"/>
    <property type="match status" value="1"/>
</dbReference>
<evidence type="ECO:0000256" key="3">
    <source>
        <dbReference type="ARBA" id="ARBA00023163"/>
    </source>
</evidence>
<evidence type="ECO:0000259" key="4">
    <source>
        <dbReference type="PROSITE" id="PS50995"/>
    </source>
</evidence>
<evidence type="ECO:0000313" key="6">
    <source>
        <dbReference type="Proteomes" id="UP001316087"/>
    </source>
</evidence>
<gene>
    <name evidence="5" type="ORF">LZ480_05680</name>
</gene>
<accession>A0ABS9UAK9</accession>
<keyword evidence="2" id="KW-0238">DNA-binding</keyword>
<organism evidence="5 6">
    <name type="scientific">Solibacillus palustris</name>
    <dbReference type="NCBI Taxonomy" id="2908203"/>
    <lineage>
        <taxon>Bacteria</taxon>
        <taxon>Bacillati</taxon>
        <taxon>Bacillota</taxon>
        <taxon>Bacilli</taxon>
        <taxon>Bacillales</taxon>
        <taxon>Caryophanaceae</taxon>
        <taxon>Solibacillus</taxon>
    </lineage>
</organism>
<dbReference type="PRINTS" id="PR00598">
    <property type="entry name" value="HTHMARR"/>
</dbReference>
<dbReference type="PANTHER" id="PTHR42756:SF1">
    <property type="entry name" value="TRANSCRIPTIONAL REPRESSOR OF EMRAB OPERON"/>
    <property type="match status" value="1"/>
</dbReference>
<dbReference type="RefSeq" id="WP_241368407.1">
    <property type="nucleotide sequence ID" value="NZ_JAKZFC010000001.1"/>
</dbReference>
<evidence type="ECO:0000256" key="1">
    <source>
        <dbReference type="ARBA" id="ARBA00023015"/>
    </source>
</evidence>
<dbReference type="Proteomes" id="UP001316087">
    <property type="component" value="Unassembled WGS sequence"/>
</dbReference>
<evidence type="ECO:0000313" key="5">
    <source>
        <dbReference type="EMBL" id="MCH7321378.1"/>
    </source>
</evidence>
<comment type="caution">
    <text evidence="5">The sequence shown here is derived from an EMBL/GenBank/DDBJ whole genome shotgun (WGS) entry which is preliminary data.</text>
</comment>
<dbReference type="PANTHER" id="PTHR42756">
    <property type="entry name" value="TRANSCRIPTIONAL REGULATOR, MARR"/>
    <property type="match status" value="1"/>
</dbReference>
<dbReference type="InterPro" id="IPR000835">
    <property type="entry name" value="HTH_MarR-typ"/>
</dbReference>
<dbReference type="InterPro" id="IPR036388">
    <property type="entry name" value="WH-like_DNA-bd_sf"/>
</dbReference>
<keyword evidence="6" id="KW-1185">Reference proteome</keyword>
<dbReference type="SUPFAM" id="SSF46785">
    <property type="entry name" value="Winged helix' DNA-binding domain"/>
    <property type="match status" value="1"/>
</dbReference>
<reference evidence="5 6" key="1">
    <citation type="submission" date="2022-03" db="EMBL/GenBank/DDBJ databases">
        <authorList>
            <person name="Jo J.-H."/>
            <person name="Im W.-T."/>
        </authorList>
    </citation>
    <scope>NUCLEOTIDE SEQUENCE [LARGE SCALE GENOMIC DNA]</scope>
    <source>
        <strain evidence="5 6">MA9</strain>
    </source>
</reference>
<dbReference type="InterPro" id="IPR036390">
    <property type="entry name" value="WH_DNA-bd_sf"/>
</dbReference>
<name>A0ABS9UAK9_9BACL</name>
<dbReference type="Pfam" id="PF01047">
    <property type="entry name" value="MarR"/>
    <property type="match status" value="1"/>
</dbReference>
<proteinExistence type="predicted"/>
<dbReference type="Gene3D" id="1.10.10.10">
    <property type="entry name" value="Winged helix-like DNA-binding domain superfamily/Winged helix DNA-binding domain"/>
    <property type="match status" value="1"/>
</dbReference>
<protein>
    <submittedName>
        <fullName evidence="5">MarR family transcriptional regulator</fullName>
    </submittedName>
</protein>